<dbReference type="KEGG" id="dpo:4802315"/>
<evidence type="ECO:0000313" key="3">
    <source>
        <dbReference type="RefSeq" id="XP_015037733.2"/>
    </source>
</evidence>
<reference evidence="3" key="2">
    <citation type="submission" date="2025-08" db="UniProtKB">
        <authorList>
            <consortium name="RefSeq"/>
        </authorList>
    </citation>
    <scope>IDENTIFICATION</scope>
    <source>
        <strain evidence="3">MV-25-SWS-2005</strain>
        <tissue evidence="3">Whole body</tissue>
    </source>
</reference>
<sequence length="90" mass="10715">MVEKERTGTTRLTKKTKKKKLRMKKMATRITTKQKKKTMTKMTRTKMRRQSMKNFVVTISTGYDSTPVRLAPDWACMRNYNHSLVHVYRS</sequence>
<evidence type="ECO:0000313" key="2">
    <source>
        <dbReference type="Proteomes" id="UP000001819"/>
    </source>
</evidence>
<dbReference type="AlphaFoldDB" id="A0A6I8VBC7"/>
<name>A0A6I8VBC7_DROPS</name>
<dbReference type="Proteomes" id="UP000001819">
    <property type="component" value="Chromosome 2"/>
</dbReference>
<proteinExistence type="predicted"/>
<dbReference type="InParanoid" id="A0A6I8VBC7"/>
<reference evidence="2" key="1">
    <citation type="submission" date="2024-06" db="UniProtKB">
        <authorList>
            <consortium name="RefSeq"/>
        </authorList>
    </citation>
    <scope>NUCLEOTIDE SEQUENCE [LARGE SCALE GENOMIC DNA]</scope>
    <source>
        <strain evidence="2">MV2-25</strain>
    </source>
</reference>
<accession>A0A6I8VBC7</accession>
<feature type="compositionally biased region" description="Basic residues" evidence="1">
    <location>
        <begin position="12"/>
        <end position="46"/>
    </location>
</feature>
<evidence type="ECO:0000256" key="1">
    <source>
        <dbReference type="SAM" id="MobiDB-lite"/>
    </source>
</evidence>
<protein>
    <submittedName>
        <fullName evidence="3">Uncharacterized protein</fullName>
    </submittedName>
</protein>
<dbReference type="RefSeq" id="XP_015037733.2">
    <property type="nucleotide sequence ID" value="XM_015182247.2"/>
</dbReference>
<feature type="region of interest" description="Disordered" evidence="1">
    <location>
        <begin position="1"/>
        <end position="46"/>
    </location>
</feature>
<organism evidence="2 3">
    <name type="scientific">Drosophila pseudoobscura pseudoobscura</name>
    <name type="common">Fruit fly</name>
    <dbReference type="NCBI Taxonomy" id="46245"/>
    <lineage>
        <taxon>Eukaryota</taxon>
        <taxon>Metazoa</taxon>
        <taxon>Ecdysozoa</taxon>
        <taxon>Arthropoda</taxon>
        <taxon>Hexapoda</taxon>
        <taxon>Insecta</taxon>
        <taxon>Pterygota</taxon>
        <taxon>Neoptera</taxon>
        <taxon>Endopterygota</taxon>
        <taxon>Diptera</taxon>
        <taxon>Brachycera</taxon>
        <taxon>Muscomorpha</taxon>
        <taxon>Ephydroidea</taxon>
        <taxon>Drosophilidae</taxon>
        <taxon>Drosophila</taxon>
        <taxon>Sophophora</taxon>
    </lineage>
</organism>
<keyword evidence="2" id="KW-1185">Reference proteome</keyword>
<gene>
    <name evidence="3" type="primary">LOC4802315</name>
</gene>